<proteinExistence type="predicted"/>
<dbReference type="PANTHER" id="PTHR43392">
    <property type="entry name" value="AAA-TYPE ATPASE FAMILY PROTEIN / ANKYRIN REPEAT FAMILY PROTEIN"/>
    <property type="match status" value="1"/>
</dbReference>
<dbReference type="InterPro" id="IPR027417">
    <property type="entry name" value="P-loop_NTPase"/>
</dbReference>
<dbReference type="SMART" id="SM00382">
    <property type="entry name" value="AAA"/>
    <property type="match status" value="1"/>
</dbReference>
<evidence type="ECO:0000259" key="2">
    <source>
        <dbReference type="SMART" id="SM00382"/>
    </source>
</evidence>
<protein>
    <recommendedName>
        <fullName evidence="2">AAA+ ATPase domain-containing protein</fullName>
    </recommendedName>
</protein>
<dbReference type="PANTHER" id="PTHR43392:SF2">
    <property type="entry name" value="AAA-TYPE ATPASE FAMILY PROTEIN _ ANKYRIN REPEAT FAMILY PROTEIN"/>
    <property type="match status" value="1"/>
</dbReference>
<dbReference type="AlphaFoldDB" id="A0A6C0GZW4"/>
<dbReference type="InterPro" id="IPR050773">
    <property type="entry name" value="CbxX/CfxQ_RuBisCO_ESX"/>
</dbReference>
<evidence type="ECO:0000256" key="1">
    <source>
        <dbReference type="SAM" id="MobiDB-lite"/>
    </source>
</evidence>
<accession>A0A6C0GZW4</accession>
<dbReference type="GO" id="GO:0016887">
    <property type="term" value="F:ATP hydrolysis activity"/>
    <property type="evidence" value="ECO:0007669"/>
    <property type="project" value="TreeGrafter"/>
</dbReference>
<dbReference type="SUPFAM" id="SSF52540">
    <property type="entry name" value="P-loop containing nucleoside triphosphate hydrolases"/>
    <property type="match status" value="1"/>
</dbReference>
<feature type="region of interest" description="Disordered" evidence="1">
    <location>
        <begin position="1"/>
        <end position="34"/>
    </location>
</feature>
<organism evidence="3">
    <name type="scientific">viral metagenome</name>
    <dbReference type="NCBI Taxonomy" id="1070528"/>
    <lineage>
        <taxon>unclassified sequences</taxon>
        <taxon>metagenomes</taxon>
        <taxon>organismal metagenomes</taxon>
    </lineage>
</organism>
<dbReference type="Gene3D" id="3.40.50.300">
    <property type="entry name" value="P-loop containing nucleotide triphosphate hydrolases"/>
    <property type="match status" value="1"/>
</dbReference>
<name>A0A6C0GZW4_9ZZZZ</name>
<reference evidence="3" key="1">
    <citation type="journal article" date="2020" name="Nature">
        <title>Giant virus diversity and host interactions through global metagenomics.</title>
        <authorList>
            <person name="Schulz F."/>
            <person name="Roux S."/>
            <person name="Paez-Espino D."/>
            <person name="Jungbluth S."/>
            <person name="Walsh D.A."/>
            <person name="Denef V.J."/>
            <person name="McMahon K.D."/>
            <person name="Konstantinidis K.T."/>
            <person name="Eloe-Fadrosh E.A."/>
            <person name="Kyrpides N.C."/>
            <person name="Woyke T."/>
        </authorList>
    </citation>
    <scope>NUCLEOTIDE SEQUENCE</scope>
    <source>
        <strain evidence="3">GVMAG-M-3300023179-4</strain>
    </source>
</reference>
<feature type="compositionally biased region" description="Acidic residues" evidence="1">
    <location>
        <begin position="22"/>
        <end position="31"/>
    </location>
</feature>
<dbReference type="EMBL" id="MN739832">
    <property type="protein sequence ID" value="QHT73812.1"/>
    <property type="molecule type" value="Genomic_DNA"/>
</dbReference>
<sequence>MSKKNEEVKNNIGKKRKREKDEQDESEDTTETNDLTTEIQVVELKPIEIKREFVKLNSKLDTLDDLINLANQYDSSKDYNINLKKLHKILPSLEKLKNIIGMKSVKDSIVGQIVFFLNEFNEQNQDMLHTIIQGPPGVGKTTLGKIIGELYYYLDIIKPVNSKPKKNPNKKIKLITFEELLNLDLDSYMENRVDDCCNEPKVEEKKDEFKFKIVKRADMVGRYLGETSIKTTEAIKSCEGGVMFIDEAYSLGNPEGRDSFAKECIDTINQHLSEEKCNLLCIIAGYKDALDKCFFSYNEGLRRRFPFVYTIEKYTPEELCLIYKKMVKDMDWIADNVPEKFFIDNHECFENSGGDIETLFFMTKINHGKRTLFLPEERKKINIEDLENAFKVFKINKELKGDKDDDKNAAWRSMYT</sequence>
<feature type="domain" description="AAA+ ATPase" evidence="2">
    <location>
        <begin position="126"/>
        <end position="312"/>
    </location>
</feature>
<dbReference type="InterPro" id="IPR003593">
    <property type="entry name" value="AAA+_ATPase"/>
</dbReference>
<evidence type="ECO:0000313" key="3">
    <source>
        <dbReference type="EMBL" id="QHT73812.1"/>
    </source>
</evidence>